<comment type="caution">
    <text evidence="2">The sequence shown here is derived from an EMBL/GenBank/DDBJ whole genome shotgun (WGS) entry which is preliminary data.</text>
</comment>
<proteinExistence type="predicted"/>
<dbReference type="Proteomes" id="UP000585474">
    <property type="component" value="Unassembled WGS sequence"/>
</dbReference>
<feature type="compositionally biased region" description="Low complexity" evidence="1">
    <location>
        <begin position="90"/>
        <end position="99"/>
    </location>
</feature>
<evidence type="ECO:0000313" key="3">
    <source>
        <dbReference type="Proteomes" id="UP000585474"/>
    </source>
</evidence>
<dbReference type="EMBL" id="BJWL01000008">
    <property type="protein sequence ID" value="GFY92789.1"/>
    <property type="molecule type" value="Genomic_DNA"/>
</dbReference>
<organism evidence="2 3">
    <name type="scientific">Actinidia rufa</name>
    <dbReference type="NCBI Taxonomy" id="165716"/>
    <lineage>
        <taxon>Eukaryota</taxon>
        <taxon>Viridiplantae</taxon>
        <taxon>Streptophyta</taxon>
        <taxon>Embryophyta</taxon>
        <taxon>Tracheophyta</taxon>
        <taxon>Spermatophyta</taxon>
        <taxon>Magnoliopsida</taxon>
        <taxon>eudicotyledons</taxon>
        <taxon>Gunneridae</taxon>
        <taxon>Pentapetalae</taxon>
        <taxon>asterids</taxon>
        <taxon>Ericales</taxon>
        <taxon>Actinidiaceae</taxon>
        <taxon>Actinidia</taxon>
    </lineage>
</organism>
<gene>
    <name evidence="2" type="ORF">Acr_08g0011850</name>
</gene>
<feature type="compositionally biased region" description="Pro residues" evidence="1">
    <location>
        <begin position="60"/>
        <end position="75"/>
    </location>
</feature>
<reference evidence="2 3" key="1">
    <citation type="submission" date="2019-07" db="EMBL/GenBank/DDBJ databases">
        <title>De Novo Assembly of kiwifruit Actinidia rufa.</title>
        <authorList>
            <person name="Sugita-Konishi S."/>
            <person name="Sato K."/>
            <person name="Mori E."/>
            <person name="Abe Y."/>
            <person name="Kisaki G."/>
            <person name="Hamano K."/>
            <person name="Suezawa K."/>
            <person name="Otani M."/>
            <person name="Fukuda T."/>
            <person name="Manabe T."/>
            <person name="Gomi K."/>
            <person name="Tabuchi M."/>
            <person name="Akimitsu K."/>
            <person name="Kataoka I."/>
        </authorList>
    </citation>
    <scope>NUCLEOTIDE SEQUENCE [LARGE SCALE GENOMIC DNA]</scope>
    <source>
        <strain evidence="3">cv. Fuchu</strain>
    </source>
</reference>
<accession>A0A7J0F3H7</accession>
<feature type="compositionally biased region" description="Polar residues" evidence="1">
    <location>
        <begin position="13"/>
        <end position="47"/>
    </location>
</feature>
<protein>
    <submittedName>
        <fullName evidence="2">Uncharacterized protein</fullName>
    </submittedName>
</protein>
<evidence type="ECO:0000313" key="2">
    <source>
        <dbReference type="EMBL" id="GFY92789.1"/>
    </source>
</evidence>
<feature type="region of interest" description="Disordered" evidence="1">
    <location>
        <begin position="1"/>
        <end position="99"/>
    </location>
</feature>
<keyword evidence="3" id="KW-1185">Reference proteome</keyword>
<evidence type="ECO:0000256" key="1">
    <source>
        <dbReference type="SAM" id="MobiDB-lite"/>
    </source>
</evidence>
<dbReference type="AlphaFoldDB" id="A0A7J0F3H7"/>
<feature type="compositionally biased region" description="Low complexity" evidence="1">
    <location>
        <begin position="48"/>
        <end position="59"/>
    </location>
</feature>
<name>A0A7J0F3H7_9ERIC</name>
<sequence>MRFTPLSRCFLNRQPSSPATTTGIESTTVARCSTTIASNESTTVDITESTTSPESTPPSASNPPPNPPPLAPNPPLSHSSSSPPAPNPPSLTLLPLPSHPCRFVKNRSGSTVSRLNRGLCRFSPVQYTHRVKGVDRTISPAGRRFNRSNRPVRSGFKNIALKYSSS</sequence>